<keyword evidence="2" id="KW-0472">Membrane</keyword>
<dbReference type="Pfam" id="PF20879">
    <property type="entry name" value="SidM_N"/>
    <property type="match status" value="1"/>
</dbReference>
<evidence type="ECO:0000313" key="5">
    <source>
        <dbReference type="EMBL" id="STX28271.1"/>
    </source>
</evidence>
<gene>
    <name evidence="5" type="primary">SidM_2</name>
    <name evidence="5" type="ORF">NCTC13315_00799</name>
</gene>
<dbReference type="GO" id="GO:0016779">
    <property type="term" value="F:nucleotidyltransferase activity"/>
    <property type="evidence" value="ECO:0007669"/>
    <property type="project" value="InterPro"/>
</dbReference>
<feature type="transmembrane region" description="Helical" evidence="2">
    <location>
        <begin position="407"/>
        <end position="430"/>
    </location>
</feature>
<feature type="domain" description="SidD catalytic" evidence="4">
    <location>
        <begin position="23"/>
        <end position="304"/>
    </location>
</feature>
<keyword evidence="2" id="KW-0812">Transmembrane</keyword>
<dbReference type="Gene3D" id="1.20.120.1520">
    <property type="match status" value="1"/>
</dbReference>
<dbReference type="NCBIfam" id="NF033871">
    <property type="entry name" value="deAMP_SidD"/>
    <property type="match status" value="1"/>
</dbReference>
<accession>A0A378I0J9</accession>
<evidence type="ECO:0000313" key="6">
    <source>
        <dbReference type="Proteomes" id="UP000254968"/>
    </source>
</evidence>
<keyword evidence="1" id="KW-0175">Coiled coil</keyword>
<feature type="transmembrane region" description="Helical" evidence="2">
    <location>
        <begin position="436"/>
        <end position="457"/>
    </location>
</feature>
<dbReference type="InterPro" id="IPR043519">
    <property type="entry name" value="NT_sf"/>
</dbReference>
<dbReference type="SUPFAM" id="SSF81301">
    <property type="entry name" value="Nucleotidyltransferase"/>
    <property type="match status" value="1"/>
</dbReference>
<feature type="coiled-coil region" evidence="1">
    <location>
        <begin position="502"/>
        <end position="529"/>
    </location>
</feature>
<dbReference type="InterPro" id="IPR048704">
    <property type="entry name" value="SidD_cat"/>
</dbReference>
<evidence type="ECO:0000256" key="1">
    <source>
        <dbReference type="SAM" id="Coils"/>
    </source>
</evidence>
<feature type="domain" description="SidM N-terminal" evidence="3">
    <location>
        <begin position="506"/>
        <end position="802"/>
    </location>
</feature>
<proteinExistence type="predicted"/>
<sequence length="849" mass="95241">MVYIIQQCERSQTPITTRRTFIDDRHSTLQAGSCFESVVDGEIVTKSKPSDDKIVMGYTDKGLPFQIVVDGFFLGATQKTHQFITDYVTTLIDDYAKDLEIGDANANEVTSNFIDKIYELRAEYASDAEFTMAVAVTYEKDGQLWCSGFGIGDTGIAIKRKNNNQIEQLSFNQEVTYNRHDPFKDAFDGPCSNNINLVKSRNSLFNIPIAAGDELVGYTYLHDGIEYTASEQETAPLYTASPEPDTVKKLAIKPELIDYSKSLYENLIILNNKRHQELLELAKNEGKTTRFGDDAAFGQIIIPSPQLQKKLTKENLAAQRYYGFLNDLNYTKGLITDFQIHKAIESILRQVQALRKEGASFESLSKVLSMTNDLLYTKPEERPSKLKDYQSLINKVRARPSIGWKMLGVSMTILGALMITAGILCLVGTLGFGAVAGVGLIVGGGFMASGGISIGFFTDRKLKNLAKSMENLPQQIKRKEAVNLYRRQAEREQIEMEPLPFAQADQEKLDKYKNSLSLLTEEVKAAIHEPSSILTPSEIWAQGLSEIYNDMITDAFIAYGIKRPEGMEVYFSGSLAQNQATPYSDLDAFVLVKEEADINQVQEVFTAINHLCQRISLETGQLRPDPMGINPTSIIGTAGTLYNKIRDGDVSDPKIATIEILKSKPIFTGPTPLREEIITKIKGHSDRKDWGKFEQDVEGFCSAKEFYRLAIEEFPAPGEDDIVNVKSHLLRPINFILMGLATEFNLFHEDKTLYSITEIITALRQHNFLALEDIDAIESVYNQTLDLRLKLHIEAGKESDDISLFEHVSAEELDIMLKTVDKFREVALDRQSKLENVDDEPIKYYSASL</sequence>
<dbReference type="InterPro" id="IPR048717">
    <property type="entry name" value="SidM_N"/>
</dbReference>
<dbReference type="RefSeq" id="WP_115302033.1">
    <property type="nucleotide sequence ID" value="NZ_CAAAHO010000001.1"/>
</dbReference>
<protein>
    <submittedName>
        <fullName evidence="5">Substrate of the Dot/Icm secretion system</fullName>
    </submittedName>
</protein>
<name>A0A378I0J9_9GAMM</name>
<keyword evidence="6" id="KW-1185">Reference proteome</keyword>
<dbReference type="Gene3D" id="1.10.357.170">
    <property type="match status" value="1"/>
</dbReference>
<dbReference type="Proteomes" id="UP000254968">
    <property type="component" value="Unassembled WGS sequence"/>
</dbReference>
<evidence type="ECO:0000256" key="2">
    <source>
        <dbReference type="SAM" id="Phobius"/>
    </source>
</evidence>
<dbReference type="Gene3D" id="3.60.40.20">
    <property type="match status" value="1"/>
</dbReference>
<dbReference type="EMBL" id="UGNV01000001">
    <property type="protein sequence ID" value="STX28271.1"/>
    <property type="molecule type" value="Genomic_DNA"/>
</dbReference>
<dbReference type="Pfam" id="PF21511">
    <property type="entry name" value="SidD_cat"/>
    <property type="match status" value="1"/>
</dbReference>
<organism evidence="5 6">
    <name type="scientific">Legionella beliardensis</name>
    <dbReference type="NCBI Taxonomy" id="91822"/>
    <lineage>
        <taxon>Bacteria</taxon>
        <taxon>Pseudomonadati</taxon>
        <taxon>Pseudomonadota</taxon>
        <taxon>Gammaproteobacteria</taxon>
        <taxon>Legionellales</taxon>
        <taxon>Legionellaceae</taxon>
        <taxon>Legionella</taxon>
    </lineage>
</organism>
<reference evidence="5 6" key="1">
    <citation type="submission" date="2018-06" db="EMBL/GenBank/DDBJ databases">
        <authorList>
            <consortium name="Pathogen Informatics"/>
            <person name="Doyle S."/>
        </authorList>
    </citation>
    <scope>NUCLEOTIDE SEQUENCE [LARGE SCALE GENOMIC DNA]</scope>
    <source>
        <strain evidence="5 6">NCTC13315</strain>
    </source>
</reference>
<evidence type="ECO:0000259" key="3">
    <source>
        <dbReference type="Pfam" id="PF20879"/>
    </source>
</evidence>
<keyword evidence="2" id="KW-1133">Transmembrane helix</keyword>
<evidence type="ECO:0000259" key="4">
    <source>
        <dbReference type="Pfam" id="PF21511"/>
    </source>
</evidence>
<dbReference type="AlphaFoldDB" id="A0A378I0J9"/>